<name>A0ACC8XEM3_9FIRM</name>
<dbReference type="EMBL" id="LJDB01000037">
    <property type="protein sequence ID" value="ONI41442.1"/>
    <property type="molecule type" value="Genomic_DNA"/>
</dbReference>
<accession>A0ACC8XEM3</accession>
<reference evidence="1" key="1">
    <citation type="submission" date="2016-08" db="EMBL/GenBank/DDBJ databases">
        <authorList>
            <person name="Ngugi D.K."/>
            <person name="Miyake S."/>
            <person name="Stingl U."/>
        </authorList>
    </citation>
    <scope>NUCLEOTIDE SEQUENCE</scope>
    <source>
        <strain evidence="1">SCG-B11WGA-EpuloA1</strain>
    </source>
</reference>
<dbReference type="Proteomes" id="UP000188605">
    <property type="component" value="Unassembled WGS sequence"/>
</dbReference>
<evidence type="ECO:0000313" key="2">
    <source>
        <dbReference type="Proteomes" id="UP000188605"/>
    </source>
</evidence>
<proteinExistence type="predicted"/>
<comment type="caution">
    <text evidence="1">The sequence shown here is derived from an EMBL/GenBank/DDBJ whole genome shotgun (WGS) entry which is preliminary data.</text>
</comment>
<sequence length="70" mass="7926">MRAWVVSAGIFGPEFYPIKQINTGWAAQCHKPRDLFCQINTDTSEPSQIGTQSNAHTHTHEHTWVKYNAA</sequence>
<organism evidence="1 2">
    <name type="scientific">Candidatus Epulonipiscium fishelsonii</name>
    <dbReference type="NCBI Taxonomy" id="77094"/>
    <lineage>
        <taxon>Bacteria</taxon>
        <taxon>Bacillati</taxon>
        <taxon>Bacillota</taxon>
        <taxon>Clostridia</taxon>
        <taxon>Lachnospirales</taxon>
        <taxon>Lachnospiraceae</taxon>
        <taxon>Candidatus Epulonipiscium</taxon>
    </lineage>
</organism>
<evidence type="ECO:0000313" key="1">
    <source>
        <dbReference type="EMBL" id="ONI41442.1"/>
    </source>
</evidence>
<protein>
    <submittedName>
        <fullName evidence="1">Uncharacterized protein</fullName>
    </submittedName>
</protein>
<keyword evidence="2" id="KW-1185">Reference proteome</keyword>
<gene>
    <name evidence="1" type="ORF">AN396_03565</name>
</gene>